<dbReference type="KEGG" id="vg:27912015"/>
<dbReference type="Pfam" id="PF24664">
    <property type="entry name" value="Monjiviricetes_fusion"/>
    <property type="match status" value="1"/>
</dbReference>
<proteinExistence type="predicted"/>
<dbReference type="GeneID" id="27912015"/>
<feature type="region of interest" description="Disordered" evidence="1">
    <location>
        <begin position="630"/>
        <end position="650"/>
    </location>
</feature>
<keyword evidence="2" id="KW-1133">Transmembrane helix</keyword>
<keyword evidence="2" id="KW-0812">Transmembrane</keyword>
<dbReference type="EMBL" id="KU230451">
    <property type="protein sequence ID" value="ANC97698.1"/>
    <property type="molecule type" value="Genomic_RNA"/>
</dbReference>
<dbReference type="RefSeq" id="YP_009254001.1">
    <property type="nucleotide sequence ID" value="NC_030204.1"/>
</dbReference>
<sequence length="666" mass="74662">MAFCRVLVVACLCFPFVDSLVGYDCSSKIANISAISIFSVAPCEEEPVAGHEKAEVIQLLQERTVTRIPVITCLVERSHVIYHCGMHSHASLGQIASGEVIHLSREQCQLLHSHGTYSLGIGVCDDRIIVNGTKQHSVTEHGFIDGSFNCEGTSFSYRGMNYHKAVMVASYTIKLTEERATLSMDDGQLRLSSGYAHSFKTGSSFDISSGDVFWKLDGPEHCSPTSYIVLYEGPAYVYVSPTQERTLVVNSSTQALAVGLTKGVTVCNQYATRTEHPRLLVVSKSVGQPLFYFQRSSLDPQDVDMFMYVNSKLVYVEKHLGRELSSVYKHFHMQLCETNRQMLRQLTTLAIIAPEEFAWLYSGKPGVTALTRGELVYLMECEMVVVGLRKPSKCYQELPVTYNGTDVFLKPRSRILVNFGTEVECSPLVPSGYLIDGKWWALRQSQAYELPTPITISAETTTPKWQYTSPAQLFRIGIYTMDELLEYQKRILFSFEKPAIVHTLSAAAAHQPADLSGLDGSALFQPGQLDRIQKNFMAKMWGWYWDISVALGGAVGLYMVFQLLRTVLGLYSTATWLYKTYGCSVEMLACCCSTLSKFLVLERRVNPEWTPFRERLRRFVISAADVSVRDTDDQAQESTTLSPPIDVQPMSFSQLPQMQSLYPRTE</sequence>
<feature type="transmembrane region" description="Helical" evidence="2">
    <location>
        <begin position="541"/>
        <end position="561"/>
    </location>
</feature>
<name>A0A172MHP4_9VIRU</name>
<dbReference type="Proteomes" id="UP000202848">
    <property type="component" value="Segment"/>
</dbReference>
<keyword evidence="4" id="KW-1185">Reference proteome</keyword>
<evidence type="ECO:0000256" key="2">
    <source>
        <dbReference type="SAM" id="Phobius"/>
    </source>
</evidence>
<protein>
    <submittedName>
        <fullName evidence="3">G</fullName>
    </submittedName>
</protein>
<evidence type="ECO:0000313" key="4">
    <source>
        <dbReference type="Proteomes" id="UP000202848"/>
    </source>
</evidence>
<reference evidence="3 4" key="1">
    <citation type="submission" date="2015-12" db="EMBL/GenBank/DDBJ databases">
        <title>Viral discovery in ticks.</title>
        <authorList>
            <person name="Tokarz R."/>
            <person name="Lipkin W.I."/>
        </authorList>
    </citation>
    <scope>NUCLEOTIDE SEQUENCE [LARGE SCALE GENOMIC DNA]</scope>
    <source>
        <strain evidence="3">RTS21</strain>
    </source>
</reference>
<evidence type="ECO:0000313" key="3">
    <source>
        <dbReference type="EMBL" id="ANC97698.1"/>
    </source>
</evidence>
<evidence type="ECO:0000256" key="1">
    <source>
        <dbReference type="SAM" id="MobiDB-lite"/>
    </source>
</evidence>
<organism evidence="3 4">
    <name type="scientific">Lonestar tick chuvirus 1</name>
    <dbReference type="NCBI Taxonomy" id="1844927"/>
    <lineage>
        <taxon>Viruses</taxon>
        <taxon>Riboviria</taxon>
        <taxon>Orthornavirae</taxon>
        <taxon>Negarnaviricota</taxon>
        <taxon>Haploviricotina</taxon>
        <taxon>Monjiviricetes</taxon>
        <taxon>Jingchuvirales</taxon>
        <taxon>Chuviridae</taxon>
        <taxon>Mivirus</taxon>
        <taxon>Mivirus amblyommae</taxon>
    </lineage>
</organism>
<accession>A0A172MHP4</accession>
<dbReference type="OrthoDB" id="10679at10239"/>
<keyword evidence="2" id="KW-0472">Membrane</keyword>